<dbReference type="EMBL" id="PGCL01000002">
    <property type="protein sequence ID" value="TAJ44993.1"/>
    <property type="molecule type" value="Genomic_DNA"/>
</dbReference>
<evidence type="ECO:0000313" key="1">
    <source>
        <dbReference type="EMBL" id="TAJ44993.1"/>
    </source>
</evidence>
<name>A0A483CU61_9EURY</name>
<sequence length="114" mass="12403">MNEEIGSLRLGAGENLHILIGRERFRINRADLRPLLVHGHAVPVTTTLTEEMEDGTLITETEIVGHAGLNLSGRAVRIFTTSGCFIIPLVSFRRVARGEAVSAPLFPLVAEGYP</sequence>
<evidence type="ECO:0000313" key="2">
    <source>
        <dbReference type="Proteomes" id="UP000292580"/>
    </source>
</evidence>
<accession>A0A483CU61</accession>
<dbReference type="Proteomes" id="UP000292580">
    <property type="component" value="Unassembled WGS sequence"/>
</dbReference>
<organism evidence="1 2">
    <name type="scientific">Methanofollis fontis</name>
    <dbReference type="NCBI Taxonomy" id="2052832"/>
    <lineage>
        <taxon>Archaea</taxon>
        <taxon>Methanobacteriati</taxon>
        <taxon>Methanobacteriota</taxon>
        <taxon>Stenosarchaea group</taxon>
        <taxon>Methanomicrobia</taxon>
        <taxon>Methanomicrobiales</taxon>
        <taxon>Methanomicrobiaceae</taxon>
        <taxon>Methanofollis</taxon>
    </lineage>
</organism>
<reference evidence="1 2" key="1">
    <citation type="submission" date="2017-11" db="EMBL/GenBank/DDBJ databases">
        <title>Isolation and Characterization of Methanofollis Species from Methane Seep Offshore SW Taiwan.</title>
        <authorList>
            <person name="Teng N.-H."/>
            <person name="Lai M.-C."/>
            <person name="Chen S.-C."/>
        </authorList>
    </citation>
    <scope>NUCLEOTIDE SEQUENCE [LARGE SCALE GENOMIC DNA]</scope>
    <source>
        <strain evidence="1 2">FWC-SCC2</strain>
    </source>
</reference>
<dbReference type="OrthoDB" id="106202at2157"/>
<dbReference type="AlphaFoldDB" id="A0A483CU61"/>
<protein>
    <submittedName>
        <fullName evidence="1">Uncharacterized protein</fullName>
    </submittedName>
</protein>
<dbReference type="RefSeq" id="WP_130646809.1">
    <property type="nucleotide sequence ID" value="NZ_PGCL01000002.1"/>
</dbReference>
<proteinExistence type="predicted"/>
<gene>
    <name evidence="1" type="ORF">CUJ86_06870</name>
</gene>
<keyword evidence="2" id="KW-1185">Reference proteome</keyword>
<comment type="caution">
    <text evidence="1">The sequence shown here is derived from an EMBL/GenBank/DDBJ whole genome shotgun (WGS) entry which is preliminary data.</text>
</comment>